<accession>A0ACC1UDL0</accession>
<dbReference type="EMBL" id="MU794961">
    <property type="protein sequence ID" value="KAJ3814754.1"/>
    <property type="molecule type" value="Genomic_DNA"/>
</dbReference>
<keyword evidence="2" id="KW-1185">Reference proteome</keyword>
<protein>
    <submittedName>
        <fullName evidence="1">Uncharacterized protein</fullName>
    </submittedName>
</protein>
<organism evidence="1 2">
    <name type="scientific">Lentinula aff. lateritia</name>
    <dbReference type="NCBI Taxonomy" id="2804960"/>
    <lineage>
        <taxon>Eukaryota</taxon>
        <taxon>Fungi</taxon>
        <taxon>Dikarya</taxon>
        <taxon>Basidiomycota</taxon>
        <taxon>Agaricomycotina</taxon>
        <taxon>Agaricomycetes</taxon>
        <taxon>Agaricomycetidae</taxon>
        <taxon>Agaricales</taxon>
        <taxon>Marasmiineae</taxon>
        <taxon>Omphalotaceae</taxon>
        <taxon>Lentinula</taxon>
    </lineage>
</organism>
<evidence type="ECO:0000313" key="1">
    <source>
        <dbReference type="EMBL" id="KAJ3814754.1"/>
    </source>
</evidence>
<proteinExistence type="predicted"/>
<comment type="caution">
    <text evidence="1">The sequence shown here is derived from an EMBL/GenBank/DDBJ whole genome shotgun (WGS) entry which is preliminary data.</text>
</comment>
<name>A0ACC1UDL0_9AGAR</name>
<dbReference type="Proteomes" id="UP001163835">
    <property type="component" value="Unassembled WGS sequence"/>
</dbReference>
<gene>
    <name evidence="1" type="ORF">F5876DRAFT_72648</name>
</gene>
<evidence type="ECO:0000313" key="2">
    <source>
        <dbReference type="Proteomes" id="UP001163835"/>
    </source>
</evidence>
<sequence length="417" mass="44743">MPKVPTNKNSFVNPASLSLSSTSDDMFSSPSPEPQPGPSRKRPRTEQSSEDRKEARAHRNRIAAQNSRDRRKAQFSYLERRVAELEEENRQLRAGMGMSPAVATSAPVLVSSAPIKSSSDEARDRENEELKERIRTLEKGWDAVVKALAERGLPTGAAPSSNIETAPSAVSPPALSASVMPPSPSSSTTFSSSSVSTSPLPSTVTLSPTGGDRKNPPSFPAAGELALYDPYCDNTSAASHFEVPTGSQDAPPVDDATMESLFREIISDSESSPVTQTHSEFVSLPTESHSTYGLAQPKEFHSQATSAEKEMTIGLLDRDRRMRVDGLSAVHLYEANGSTEVDGLDLGLNHGRIENDMMDLSDYIGESASSPESSAAWSDIGLTLEAFLDILPGAQDVDEHIPTTGLWESSEGRIGLV</sequence>
<reference evidence="1" key="1">
    <citation type="submission" date="2022-09" db="EMBL/GenBank/DDBJ databases">
        <title>A Global Phylogenomic Analysis of the Shiitake Genus Lentinula.</title>
        <authorList>
            <consortium name="DOE Joint Genome Institute"/>
            <person name="Sierra-Patev S."/>
            <person name="Min B."/>
            <person name="Naranjo-Ortiz M."/>
            <person name="Looney B."/>
            <person name="Konkel Z."/>
            <person name="Slot J.C."/>
            <person name="Sakamoto Y."/>
            <person name="Steenwyk J.L."/>
            <person name="Rokas A."/>
            <person name="Carro J."/>
            <person name="Camarero S."/>
            <person name="Ferreira P."/>
            <person name="Molpeceres G."/>
            <person name="Ruiz-Duenas F.J."/>
            <person name="Serrano A."/>
            <person name="Henrissat B."/>
            <person name="Drula E."/>
            <person name="Hughes K.W."/>
            <person name="Mata J.L."/>
            <person name="Ishikawa N.K."/>
            <person name="Vargas-Isla R."/>
            <person name="Ushijima S."/>
            <person name="Smith C.A."/>
            <person name="Ahrendt S."/>
            <person name="Andreopoulos W."/>
            <person name="He G."/>
            <person name="Labutti K."/>
            <person name="Lipzen A."/>
            <person name="Ng V."/>
            <person name="Riley R."/>
            <person name="Sandor L."/>
            <person name="Barry K."/>
            <person name="Martinez A.T."/>
            <person name="Xiao Y."/>
            <person name="Gibbons J.G."/>
            <person name="Terashima K."/>
            <person name="Grigoriev I.V."/>
            <person name="Hibbett D.S."/>
        </authorList>
    </citation>
    <scope>NUCLEOTIDE SEQUENCE</scope>
    <source>
        <strain evidence="1">TMI1499</strain>
    </source>
</reference>